<proteinExistence type="predicted"/>
<dbReference type="InterPro" id="IPR051938">
    <property type="entry name" value="Apopto_cytoskel_mod"/>
</dbReference>
<reference evidence="4 5" key="1">
    <citation type="submission" date="2017-04" db="EMBL/GenBank/DDBJ databases">
        <title>Genome sequencing of [Candida] sorbophila.</title>
        <authorList>
            <person name="Ahn J.O."/>
        </authorList>
    </citation>
    <scope>NUCLEOTIDE SEQUENCE [LARGE SCALE GENOMIC DNA]</scope>
    <source>
        <strain evidence="4 5">DS02</strain>
    </source>
</reference>
<evidence type="ECO:0000313" key="5">
    <source>
        <dbReference type="Proteomes" id="UP000238350"/>
    </source>
</evidence>
<evidence type="ECO:0000313" key="4">
    <source>
        <dbReference type="EMBL" id="PRT56657.1"/>
    </source>
</evidence>
<evidence type="ECO:0000259" key="3">
    <source>
        <dbReference type="PROSITE" id="PS50076"/>
    </source>
</evidence>
<comment type="caution">
    <text evidence="4">The sequence shown here is derived from an EMBL/GenBank/DDBJ whole genome shotgun (WGS) entry which is preliminary data.</text>
</comment>
<accession>A0A2T0FNU8</accession>
<dbReference type="InterPro" id="IPR001623">
    <property type="entry name" value="DnaJ_domain"/>
</dbReference>
<feature type="domain" description="J" evidence="3">
    <location>
        <begin position="40"/>
        <end position="109"/>
    </location>
</feature>
<dbReference type="EMBL" id="NDIQ01000022">
    <property type="protein sequence ID" value="PRT56657.1"/>
    <property type="molecule type" value="Genomic_DNA"/>
</dbReference>
<keyword evidence="5" id="KW-1185">Reference proteome</keyword>
<keyword evidence="2" id="KW-1133">Transmembrane helix</keyword>
<dbReference type="PRINTS" id="PR00625">
    <property type="entry name" value="JDOMAIN"/>
</dbReference>
<sequence>MAPVRPQCGITTAILQGVVSPFKLNIQIRRLHWPASTDPSPYEIFNMTPATFDKKKLNQVYLQLAKKYHPDMAQAKGSCDDCADKFKKIVAAHEILKDDHERRVWDIRHGVNGYGTSHSSAPPDGYPGYAYGQPHGASSWKGREYHGNTYRADPFDGFWNHEHQQNFNKNLNDSRVWLLKVVVGFVIFIAVCELVTVSEVSDRRIIELDRISWETEQLYARILANFDMGDSAEERIQRFLEHRKRTLDNYPDTSYSGMTGSRKKPN</sequence>
<evidence type="ECO:0000256" key="1">
    <source>
        <dbReference type="ARBA" id="ARBA00023186"/>
    </source>
</evidence>
<gene>
    <name evidence="4" type="ORF">B9G98_04277</name>
</gene>
<name>A0A2T0FNU8_9ASCO</name>
<dbReference type="SUPFAM" id="SSF46565">
    <property type="entry name" value="Chaperone J-domain"/>
    <property type="match status" value="1"/>
</dbReference>
<dbReference type="PANTHER" id="PTHR44145">
    <property type="entry name" value="DNAJ HOMOLOG SUBFAMILY A MEMBER 3, MITOCHONDRIAL"/>
    <property type="match status" value="1"/>
</dbReference>
<dbReference type="SMART" id="SM00271">
    <property type="entry name" value="DnaJ"/>
    <property type="match status" value="1"/>
</dbReference>
<dbReference type="AlphaFoldDB" id="A0A2T0FNU8"/>
<feature type="transmembrane region" description="Helical" evidence="2">
    <location>
        <begin position="177"/>
        <end position="197"/>
    </location>
</feature>
<dbReference type="Proteomes" id="UP000238350">
    <property type="component" value="Unassembled WGS sequence"/>
</dbReference>
<dbReference type="GeneID" id="36518025"/>
<keyword evidence="2" id="KW-0472">Membrane</keyword>
<dbReference type="Pfam" id="PF00226">
    <property type="entry name" value="DnaJ"/>
    <property type="match status" value="1"/>
</dbReference>
<evidence type="ECO:0000256" key="2">
    <source>
        <dbReference type="SAM" id="Phobius"/>
    </source>
</evidence>
<dbReference type="PROSITE" id="PS50076">
    <property type="entry name" value="DNAJ_2"/>
    <property type="match status" value="1"/>
</dbReference>
<dbReference type="InterPro" id="IPR036869">
    <property type="entry name" value="J_dom_sf"/>
</dbReference>
<dbReference type="CDD" id="cd06257">
    <property type="entry name" value="DnaJ"/>
    <property type="match status" value="1"/>
</dbReference>
<dbReference type="OrthoDB" id="445556at2759"/>
<keyword evidence="2" id="KW-0812">Transmembrane</keyword>
<keyword evidence="1" id="KW-0143">Chaperone</keyword>
<dbReference type="PANTHER" id="PTHR44145:SF3">
    <property type="entry name" value="DNAJ HOMOLOG SUBFAMILY A MEMBER 3, MITOCHONDRIAL"/>
    <property type="match status" value="1"/>
</dbReference>
<dbReference type="STRING" id="45607.A0A2T0FNU8"/>
<protein>
    <submittedName>
        <fullName evidence="4">J domain-containing protein 1</fullName>
    </submittedName>
</protein>
<organism evidence="4 5">
    <name type="scientific">Wickerhamiella sorbophila</name>
    <dbReference type="NCBI Taxonomy" id="45607"/>
    <lineage>
        <taxon>Eukaryota</taxon>
        <taxon>Fungi</taxon>
        <taxon>Dikarya</taxon>
        <taxon>Ascomycota</taxon>
        <taxon>Saccharomycotina</taxon>
        <taxon>Dipodascomycetes</taxon>
        <taxon>Dipodascales</taxon>
        <taxon>Trichomonascaceae</taxon>
        <taxon>Wickerhamiella</taxon>
    </lineage>
</organism>
<dbReference type="Gene3D" id="1.10.287.110">
    <property type="entry name" value="DnaJ domain"/>
    <property type="match status" value="1"/>
</dbReference>
<dbReference type="RefSeq" id="XP_024666602.1">
    <property type="nucleotide sequence ID" value="XM_024810834.1"/>
</dbReference>